<keyword evidence="10" id="KW-0576">Peroxisome</keyword>
<evidence type="ECO:0000256" key="11">
    <source>
        <dbReference type="ARBA" id="ARBA00023160"/>
    </source>
</evidence>
<dbReference type="GO" id="GO:0006633">
    <property type="term" value="P:fatty acid biosynthetic process"/>
    <property type="evidence" value="ECO:0007669"/>
    <property type="project" value="UniProtKB-KW"/>
</dbReference>
<dbReference type="Gene3D" id="3.40.50.720">
    <property type="entry name" value="NAD(P)-binding Rossmann-like Domain"/>
    <property type="match status" value="1"/>
</dbReference>
<evidence type="ECO:0000256" key="7">
    <source>
        <dbReference type="ARBA" id="ARBA00022857"/>
    </source>
</evidence>
<evidence type="ECO:0000256" key="20">
    <source>
        <dbReference type="ARBA" id="ARBA00049386"/>
    </source>
</evidence>
<dbReference type="InterPro" id="IPR002347">
    <property type="entry name" value="SDR_fam"/>
</dbReference>
<comment type="subunit">
    <text evidence="13">Interacts with PEX5, probably required to target it into peroxisomes.</text>
</comment>
<evidence type="ECO:0000256" key="15">
    <source>
        <dbReference type="ARBA" id="ARBA00041063"/>
    </source>
</evidence>
<comment type="catalytic activity">
    <reaction evidence="18">
        <text>(2E)-hexenoyl-CoA + NADPH + H(+) = hexanoyl-CoA + NADP(+)</text>
        <dbReference type="Rhea" id="RHEA:44956"/>
        <dbReference type="ChEBI" id="CHEBI:15378"/>
        <dbReference type="ChEBI" id="CHEBI:57783"/>
        <dbReference type="ChEBI" id="CHEBI:58349"/>
        <dbReference type="ChEBI" id="CHEBI:62077"/>
        <dbReference type="ChEBI" id="CHEBI:62620"/>
    </reaction>
    <physiologicalReaction direction="left-to-right" evidence="18">
        <dbReference type="Rhea" id="RHEA:44957"/>
    </physiologicalReaction>
</comment>
<evidence type="ECO:0000256" key="1">
    <source>
        <dbReference type="ARBA" id="ARBA00004275"/>
    </source>
</evidence>
<dbReference type="PANTHER" id="PTHR24317">
    <property type="entry name" value="PEROXISOMAL TRANS-2-ENOYL-COA REDUCTASE"/>
    <property type="match status" value="1"/>
</dbReference>
<dbReference type="AlphaFoldDB" id="A0A518D2J3"/>
<dbReference type="PRINTS" id="PR00080">
    <property type="entry name" value="SDRFAMILY"/>
</dbReference>
<protein>
    <recommendedName>
        <fullName evidence="15">Peroxisomal trans-2-enoyl-CoA reductase</fullName>
        <ecNumber evidence="14">1.3.1.38</ecNumber>
    </recommendedName>
</protein>
<keyword evidence="8 22" id="KW-0560">Oxidoreductase</keyword>
<organism evidence="22 23">
    <name type="scientific">Rohdeia mirabilis</name>
    <dbReference type="NCBI Taxonomy" id="2528008"/>
    <lineage>
        <taxon>Bacteria</taxon>
        <taxon>Pseudomonadati</taxon>
        <taxon>Planctomycetota</taxon>
        <taxon>Planctomycetia</taxon>
        <taxon>Planctomycetia incertae sedis</taxon>
        <taxon>Rohdeia</taxon>
    </lineage>
</organism>
<evidence type="ECO:0000256" key="10">
    <source>
        <dbReference type="ARBA" id="ARBA00023140"/>
    </source>
</evidence>
<evidence type="ECO:0000256" key="2">
    <source>
        <dbReference type="ARBA" id="ARBA00005189"/>
    </source>
</evidence>
<evidence type="ECO:0000256" key="8">
    <source>
        <dbReference type="ARBA" id="ARBA00023002"/>
    </source>
</evidence>
<keyword evidence="6" id="KW-0276">Fatty acid metabolism</keyword>
<evidence type="ECO:0000256" key="13">
    <source>
        <dbReference type="ARBA" id="ARBA00038622"/>
    </source>
</evidence>
<keyword evidence="11" id="KW-0275">Fatty acid biosynthesis</keyword>
<keyword evidence="9" id="KW-0443">Lipid metabolism</keyword>
<keyword evidence="7" id="KW-0521">NADP</keyword>
<evidence type="ECO:0000256" key="21">
    <source>
        <dbReference type="ARBA" id="ARBA00049559"/>
    </source>
</evidence>
<evidence type="ECO:0000256" key="6">
    <source>
        <dbReference type="ARBA" id="ARBA00022832"/>
    </source>
</evidence>
<comment type="catalytic activity">
    <reaction evidence="16">
        <text>(2E)-dodecenoyl-CoA + NADPH + H(+) = dodecanoyl-CoA + NADP(+)</text>
        <dbReference type="Rhea" id="RHEA:44964"/>
        <dbReference type="ChEBI" id="CHEBI:15378"/>
        <dbReference type="ChEBI" id="CHEBI:57330"/>
        <dbReference type="ChEBI" id="CHEBI:57375"/>
        <dbReference type="ChEBI" id="CHEBI:57783"/>
        <dbReference type="ChEBI" id="CHEBI:58349"/>
    </reaction>
    <physiologicalReaction direction="left-to-right" evidence="16">
        <dbReference type="Rhea" id="RHEA:44965"/>
    </physiologicalReaction>
</comment>
<keyword evidence="5" id="KW-0597">Phosphoprotein</keyword>
<evidence type="ECO:0000256" key="19">
    <source>
        <dbReference type="ARBA" id="ARBA00049251"/>
    </source>
</evidence>
<reference evidence="22 23" key="1">
    <citation type="submission" date="2019-02" db="EMBL/GenBank/DDBJ databases">
        <title>Deep-cultivation of Planctomycetes and their phenomic and genomic characterization uncovers novel biology.</title>
        <authorList>
            <person name="Wiegand S."/>
            <person name="Jogler M."/>
            <person name="Boedeker C."/>
            <person name="Pinto D."/>
            <person name="Vollmers J."/>
            <person name="Rivas-Marin E."/>
            <person name="Kohn T."/>
            <person name="Peeters S.H."/>
            <person name="Heuer A."/>
            <person name="Rast P."/>
            <person name="Oberbeckmann S."/>
            <person name="Bunk B."/>
            <person name="Jeske O."/>
            <person name="Meyerdierks A."/>
            <person name="Storesund J.E."/>
            <person name="Kallscheuer N."/>
            <person name="Luecker S."/>
            <person name="Lage O.M."/>
            <person name="Pohl T."/>
            <person name="Merkel B.J."/>
            <person name="Hornburger P."/>
            <person name="Mueller R.-W."/>
            <person name="Bruemmer F."/>
            <person name="Labrenz M."/>
            <person name="Spormann A.M."/>
            <person name="Op den Camp H."/>
            <person name="Overmann J."/>
            <person name="Amann R."/>
            <person name="Jetten M.S.M."/>
            <person name="Mascher T."/>
            <person name="Medema M.H."/>
            <person name="Devos D.P."/>
            <person name="Kaster A.-K."/>
            <person name="Ovreas L."/>
            <person name="Rohde M."/>
            <person name="Galperin M.Y."/>
            <person name="Jogler C."/>
        </authorList>
    </citation>
    <scope>NUCLEOTIDE SEQUENCE [LARGE SCALE GENOMIC DNA]</scope>
    <source>
        <strain evidence="22 23">Pla163</strain>
    </source>
</reference>
<comment type="function">
    <text evidence="12">Participates in chain elongation of fatty acids. Catalyzes the reduction of trans-2-enoyl-CoAs of varying chain lengths from 6:1 to 16:1, having maximum activity with 10:1 CoA. Has no 2,4-dienoyl-CoA reductase activity.</text>
</comment>
<dbReference type="PRINTS" id="PR00081">
    <property type="entry name" value="GDHRDH"/>
</dbReference>
<accession>A0A518D2J3</accession>
<comment type="subcellular location">
    <subcellularLocation>
        <location evidence="1">Peroxisome</location>
    </subcellularLocation>
</comment>
<evidence type="ECO:0000256" key="5">
    <source>
        <dbReference type="ARBA" id="ARBA00022553"/>
    </source>
</evidence>
<evidence type="ECO:0000256" key="14">
    <source>
        <dbReference type="ARBA" id="ARBA00038849"/>
    </source>
</evidence>
<evidence type="ECO:0000256" key="9">
    <source>
        <dbReference type="ARBA" id="ARBA00023098"/>
    </source>
</evidence>
<dbReference type="EC" id="1.3.1.38" evidence="14"/>
<evidence type="ECO:0000313" key="23">
    <source>
        <dbReference type="Proteomes" id="UP000319342"/>
    </source>
</evidence>
<comment type="catalytic activity">
    <reaction evidence="19">
        <text>a (2E)-enoyl-CoA + NADPH + H(+) = a 2,3-saturated acyl-CoA + NADP(+)</text>
        <dbReference type="Rhea" id="RHEA:33763"/>
        <dbReference type="ChEBI" id="CHEBI:15378"/>
        <dbReference type="ChEBI" id="CHEBI:57783"/>
        <dbReference type="ChEBI" id="CHEBI:58349"/>
        <dbReference type="ChEBI" id="CHEBI:58856"/>
        <dbReference type="ChEBI" id="CHEBI:65111"/>
        <dbReference type="EC" id="1.3.1.38"/>
    </reaction>
    <physiologicalReaction direction="left-to-right" evidence="19">
        <dbReference type="Rhea" id="RHEA:33764"/>
    </physiologicalReaction>
</comment>
<dbReference type="SUPFAM" id="SSF51735">
    <property type="entry name" value="NAD(P)-binding Rossmann-fold domains"/>
    <property type="match status" value="1"/>
</dbReference>
<dbReference type="PANTHER" id="PTHR24317:SF7">
    <property type="entry name" value="PEROXISOMAL TRANS-2-ENOYL-COA REDUCTASE"/>
    <property type="match status" value="1"/>
</dbReference>
<evidence type="ECO:0000256" key="12">
    <source>
        <dbReference type="ARBA" id="ARBA00037124"/>
    </source>
</evidence>
<evidence type="ECO:0000256" key="16">
    <source>
        <dbReference type="ARBA" id="ARBA00047570"/>
    </source>
</evidence>
<comment type="similarity">
    <text evidence="3">Belongs to the short-chain dehydrogenases/reductases (SDR) family.</text>
</comment>
<dbReference type="InterPro" id="IPR052388">
    <property type="entry name" value="Peroxisomal_t2-enoyl-CoA_red"/>
</dbReference>
<dbReference type="GO" id="GO:0019166">
    <property type="term" value="F:trans-2-enoyl-CoA reductase (NADPH) activity"/>
    <property type="evidence" value="ECO:0007669"/>
    <property type="project" value="UniProtKB-EC"/>
</dbReference>
<sequence length="279" mass="29666">MSDSALPDFAAYLAPGTFDGRVVAVTGGGTGLGLQIARGLASLGATVSIASRSTEHHAAFLDEARERGWKAESATIDVRESATVRAWADGIVERHGPVHILVNNAAGNFVCPSERLSDKAWRAVIGIALDGAFYCAREFGRRMIEGDGGQILNVLATYAWTGMPGVVHSAAAKAGMLAVTRTLAVEWAKHGVRVNAIAPGPFESDGAERNLWPDDAVRQHILANIPLGRFARAEEVAGQALFLLSPACDYVTGECMVMDGGAWLGKGFWPEGVRLERRK</sequence>
<name>A0A518D2J3_9BACT</name>
<evidence type="ECO:0000256" key="3">
    <source>
        <dbReference type="ARBA" id="ARBA00006484"/>
    </source>
</evidence>
<comment type="catalytic activity">
    <reaction evidence="17">
        <text>(2E)-tetradecenoyl-CoA + NADPH + H(+) = tetradecanoyl-CoA + NADP(+)</text>
        <dbReference type="Rhea" id="RHEA:44968"/>
        <dbReference type="ChEBI" id="CHEBI:15378"/>
        <dbReference type="ChEBI" id="CHEBI:57385"/>
        <dbReference type="ChEBI" id="CHEBI:57783"/>
        <dbReference type="ChEBI" id="CHEBI:58349"/>
        <dbReference type="ChEBI" id="CHEBI:61405"/>
    </reaction>
    <physiologicalReaction direction="left-to-right" evidence="17">
        <dbReference type="Rhea" id="RHEA:44969"/>
    </physiologicalReaction>
</comment>
<comment type="catalytic activity">
    <reaction evidence="21">
        <text>(2E)-octenoyl-CoA + NADPH + H(+) = octanoyl-CoA + NADP(+)</text>
        <dbReference type="Rhea" id="RHEA:44952"/>
        <dbReference type="ChEBI" id="CHEBI:15378"/>
        <dbReference type="ChEBI" id="CHEBI:57386"/>
        <dbReference type="ChEBI" id="CHEBI:57783"/>
        <dbReference type="ChEBI" id="CHEBI:58349"/>
        <dbReference type="ChEBI" id="CHEBI:62242"/>
    </reaction>
    <physiologicalReaction direction="left-to-right" evidence="21">
        <dbReference type="Rhea" id="RHEA:44953"/>
    </physiologicalReaction>
</comment>
<keyword evidence="23" id="KW-1185">Reference proteome</keyword>
<evidence type="ECO:0000256" key="17">
    <source>
        <dbReference type="ARBA" id="ARBA00048686"/>
    </source>
</evidence>
<gene>
    <name evidence="22" type="primary">fadH</name>
    <name evidence="22" type="ORF">Pla163_28360</name>
</gene>
<dbReference type="RefSeq" id="WP_145189543.1">
    <property type="nucleotide sequence ID" value="NZ_CP036290.1"/>
</dbReference>
<keyword evidence="4" id="KW-0444">Lipid biosynthesis</keyword>
<dbReference type="InterPro" id="IPR036291">
    <property type="entry name" value="NAD(P)-bd_dom_sf"/>
</dbReference>
<evidence type="ECO:0000256" key="4">
    <source>
        <dbReference type="ARBA" id="ARBA00022516"/>
    </source>
</evidence>
<proteinExistence type="inferred from homology"/>
<evidence type="ECO:0000313" key="22">
    <source>
        <dbReference type="EMBL" id="QDU85703.1"/>
    </source>
</evidence>
<dbReference type="FunFam" id="3.40.50.720:FF:000084">
    <property type="entry name" value="Short-chain dehydrogenase reductase"/>
    <property type="match status" value="1"/>
</dbReference>
<dbReference type="Pfam" id="PF13561">
    <property type="entry name" value="adh_short_C2"/>
    <property type="match status" value="1"/>
</dbReference>
<dbReference type="EMBL" id="CP036290">
    <property type="protein sequence ID" value="QDU85703.1"/>
    <property type="molecule type" value="Genomic_DNA"/>
</dbReference>
<comment type="pathway">
    <text evidence="2">Lipid metabolism.</text>
</comment>
<dbReference type="OrthoDB" id="9803333at2"/>
<evidence type="ECO:0000256" key="18">
    <source>
        <dbReference type="ARBA" id="ARBA00049108"/>
    </source>
</evidence>
<dbReference type="Proteomes" id="UP000319342">
    <property type="component" value="Chromosome"/>
</dbReference>
<comment type="catalytic activity">
    <reaction evidence="20">
        <text>(2E)-decenoyl-CoA + NADPH + H(+) = decanoyl-CoA + NADP(+)</text>
        <dbReference type="Rhea" id="RHEA:44960"/>
        <dbReference type="ChEBI" id="CHEBI:15378"/>
        <dbReference type="ChEBI" id="CHEBI:57783"/>
        <dbReference type="ChEBI" id="CHEBI:58349"/>
        <dbReference type="ChEBI" id="CHEBI:61406"/>
        <dbReference type="ChEBI" id="CHEBI:61430"/>
    </reaction>
    <physiologicalReaction direction="left-to-right" evidence="20">
        <dbReference type="Rhea" id="RHEA:44961"/>
    </physiologicalReaction>
</comment>